<feature type="region of interest" description="Disordered" evidence="1">
    <location>
        <begin position="186"/>
        <end position="225"/>
    </location>
</feature>
<keyword evidence="2" id="KW-0812">Transmembrane</keyword>
<dbReference type="RefSeq" id="WP_200275959.1">
    <property type="nucleotide sequence ID" value="NZ_CP066802.1"/>
</dbReference>
<dbReference type="KEGG" id="awe:JG540_00350"/>
<keyword evidence="2" id="KW-1133">Transmembrane helix</keyword>
<gene>
    <name evidence="3" type="ORF">JG540_00350</name>
</gene>
<dbReference type="AlphaFoldDB" id="A0A7T7M9Q0"/>
<evidence type="ECO:0000256" key="2">
    <source>
        <dbReference type="SAM" id="Phobius"/>
    </source>
</evidence>
<evidence type="ECO:0008006" key="5">
    <source>
        <dbReference type="Google" id="ProtNLM"/>
    </source>
</evidence>
<keyword evidence="2" id="KW-0472">Membrane</keyword>
<feature type="compositionally biased region" description="Low complexity" evidence="1">
    <location>
        <begin position="195"/>
        <end position="204"/>
    </location>
</feature>
<organism evidence="3 4">
    <name type="scientific">Actinomyces weissii</name>
    <dbReference type="NCBI Taxonomy" id="675090"/>
    <lineage>
        <taxon>Bacteria</taxon>
        <taxon>Bacillati</taxon>
        <taxon>Actinomycetota</taxon>
        <taxon>Actinomycetes</taxon>
        <taxon>Actinomycetales</taxon>
        <taxon>Actinomycetaceae</taxon>
        <taxon>Actinomyces</taxon>
    </lineage>
</organism>
<protein>
    <recommendedName>
        <fullName evidence="5">Alkaline shock response membrane anchor protein AmaP</fullName>
    </recommendedName>
</protein>
<reference evidence="3 4" key="1">
    <citation type="submission" date="2020-12" db="EMBL/GenBank/DDBJ databases">
        <authorList>
            <person name="Zhou J."/>
        </authorList>
    </citation>
    <scope>NUCLEOTIDE SEQUENCE [LARGE SCALE GENOMIC DNA]</scope>
    <source>
        <strain evidence="3 4">CCUG 61299</strain>
    </source>
</reference>
<name>A0A7T7M9Q0_9ACTO</name>
<evidence type="ECO:0000256" key="1">
    <source>
        <dbReference type="SAM" id="MobiDB-lite"/>
    </source>
</evidence>
<keyword evidence="4" id="KW-1185">Reference proteome</keyword>
<evidence type="ECO:0000313" key="3">
    <source>
        <dbReference type="EMBL" id="QQM67403.1"/>
    </source>
</evidence>
<feature type="transmembrane region" description="Helical" evidence="2">
    <location>
        <begin position="62"/>
        <end position="83"/>
    </location>
</feature>
<dbReference type="EMBL" id="CP066802">
    <property type="protein sequence ID" value="QQM67403.1"/>
    <property type="molecule type" value="Genomic_DNA"/>
</dbReference>
<sequence>MRSVSGARNRVVLALTGLLSALAGTWLVASNLDASRHWPEVDHLVAEPGVQLGSLAQQHWTWLLPVSGALAVLLLLAGLWLLLRQLPRRARTAPLRLTGPDRSLLASVDTAVLERALAERSQELPGVSDCTVWVAGSARELWLQVTATVSPDAEVALTVAGLRQRLAEDATTALGSAPQQVDLVVRPNRRTVSEAATAPRSPRGAGRRPGGRRETVPAQPEGALA</sequence>
<accession>A0A7T7M9Q0</accession>
<evidence type="ECO:0000313" key="4">
    <source>
        <dbReference type="Proteomes" id="UP000595895"/>
    </source>
</evidence>
<proteinExistence type="predicted"/>
<dbReference type="Proteomes" id="UP000595895">
    <property type="component" value="Chromosome"/>
</dbReference>